<gene>
    <name evidence="2" type="ORF">AU255_07585</name>
</gene>
<dbReference type="InterPro" id="IPR027417">
    <property type="entry name" value="P-loop_NTPase"/>
</dbReference>
<dbReference type="Pfam" id="PF01926">
    <property type="entry name" value="MMR_HSR1"/>
    <property type="match status" value="1"/>
</dbReference>
<evidence type="ECO:0000313" key="2">
    <source>
        <dbReference type="EMBL" id="OQK17716.1"/>
    </source>
</evidence>
<name>A0A1V8M879_9GAMM</name>
<dbReference type="CDD" id="cd00882">
    <property type="entry name" value="Ras_like_GTPase"/>
    <property type="match status" value="1"/>
</dbReference>
<comment type="caution">
    <text evidence="2">The sequence shown here is derived from an EMBL/GenBank/DDBJ whole genome shotgun (WGS) entry which is preliminary data.</text>
</comment>
<dbReference type="InterPro" id="IPR006073">
    <property type="entry name" value="GTP-bd"/>
</dbReference>
<evidence type="ECO:0000259" key="1">
    <source>
        <dbReference type="Pfam" id="PF01926"/>
    </source>
</evidence>
<dbReference type="Proteomes" id="UP000191980">
    <property type="component" value="Unassembled WGS sequence"/>
</dbReference>
<organism evidence="2 3">
    <name type="scientific">Methyloprofundus sedimenti</name>
    <dbReference type="NCBI Taxonomy" id="1420851"/>
    <lineage>
        <taxon>Bacteria</taxon>
        <taxon>Pseudomonadati</taxon>
        <taxon>Pseudomonadota</taxon>
        <taxon>Gammaproteobacteria</taxon>
        <taxon>Methylococcales</taxon>
        <taxon>Methylococcaceae</taxon>
        <taxon>Methyloprofundus</taxon>
    </lineage>
</organism>
<dbReference type="RefSeq" id="WP_080522326.1">
    <property type="nucleotide sequence ID" value="NZ_LPUF01000001.1"/>
</dbReference>
<sequence length="579" mass="65913">MLEFITNLKQRYQIIQSGLAEESRQWSSFQTSIEQLILIESFLHKEQLIEHGRLPINIAIIGPTQSGKSTVVNLLLNQNAAGVSPLAGYTVHPQGFAVDLQTDDLAYIAQYFSGFQEVQQLSLNAEKYTCYSLNHVSASHLSACMLWDTPDFDSIDAQSYREGVLKSLALADVLVLVVSKEKYADQSVWDAMALIEPLNQPVLVVINKLIADSQSLVVDSFKERWQQIRQDKVPDILPVLFSKGLVPQDRQAELISLLRRSMHKVKRKKHETAATNFIKQHWQSWLAPVRSEQEAQTTWQILIDQAVKQAIVEYQRDYLNHPHHYDTFQNAMAKLLTLLEVPGLANVIAQSRKILAWPLRKIFSLGKHKYDRAYPKTQETAVLQQIAERVFLQLGDKVLDQIDQTQDHNKWWKAINSQLRQEKIVILKHFEYNTEAYHQGFKQEIENTAQGLFHKLEEHPALLNGLRATRISADAAMLALAVQAGGIGLHDLLIAPAMLSVTSYLAESAIGSYLQRAETELKQHQLNAVQHQLFTLILHKELANLPEKMMHNTYFNISPNQLAEAEAQLEQKRHGLRIL</sequence>
<reference evidence="2 3" key="1">
    <citation type="submission" date="2015-12" db="EMBL/GenBank/DDBJ databases">
        <authorList>
            <person name="Shamseldin A."/>
            <person name="Moawad H."/>
            <person name="Abd El-Rahim W.M."/>
            <person name="Sadowsky M.J."/>
        </authorList>
    </citation>
    <scope>NUCLEOTIDE SEQUENCE [LARGE SCALE GENOMIC DNA]</scope>
    <source>
        <strain evidence="2 3">WF1</strain>
    </source>
</reference>
<proteinExistence type="predicted"/>
<dbReference type="GO" id="GO:0005737">
    <property type="term" value="C:cytoplasm"/>
    <property type="evidence" value="ECO:0007669"/>
    <property type="project" value="TreeGrafter"/>
</dbReference>
<dbReference type="PANTHER" id="PTHR42714:SF6">
    <property type="entry name" value="TRANSLATION INITIATION FACTOR IF-2"/>
    <property type="match status" value="1"/>
</dbReference>
<dbReference type="GO" id="GO:0002098">
    <property type="term" value="P:tRNA wobble uridine modification"/>
    <property type="evidence" value="ECO:0007669"/>
    <property type="project" value="TreeGrafter"/>
</dbReference>
<protein>
    <submittedName>
        <fullName evidence="2">GTP-binding protein</fullName>
    </submittedName>
</protein>
<feature type="domain" description="G" evidence="1">
    <location>
        <begin position="57"/>
        <end position="208"/>
    </location>
</feature>
<dbReference type="GO" id="GO:0030488">
    <property type="term" value="P:tRNA methylation"/>
    <property type="evidence" value="ECO:0007669"/>
    <property type="project" value="TreeGrafter"/>
</dbReference>
<dbReference type="GO" id="GO:0005525">
    <property type="term" value="F:GTP binding"/>
    <property type="evidence" value="ECO:0007669"/>
    <property type="project" value="InterPro"/>
</dbReference>
<evidence type="ECO:0000313" key="3">
    <source>
        <dbReference type="Proteomes" id="UP000191980"/>
    </source>
</evidence>
<dbReference type="Gene3D" id="3.40.50.300">
    <property type="entry name" value="P-loop containing nucleotide triphosphate hydrolases"/>
    <property type="match status" value="1"/>
</dbReference>
<dbReference type="PANTHER" id="PTHR42714">
    <property type="entry name" value="TRNA MODIFICATION GTPASE GTPBP3"/>
    <property type="match status" value="1"/>
</dbReference>
<dbReference type="OrthoDB" id="207675at2"/>
<dbReference type="SUPFAM" id="SSF52540">
    <property type="entry name" value="P-loop containing nucleoside triphosphate hydrolases"/>
    <property type="match status" value="1"/>
</dbReference>
<dbReference type="EMBL" id="LPUF01000001">
    <property type="protein sequence ID" value="OQK17716.1"/>
    <property type="molecule type" value="Genomic_DNA"/>
</dbReference>
<keyword evidence="3" id="KW-1185">Reference proteome</keyword>
<dbReference type="AlphaFoldDB" id="A0A1V8M879"/>
<accession>A0A1V8M879</accession>
<dbReference type="STRING" id="1420851.AU255_07585"/>